<evidence type="ECO:0000256" key="9">
    <source>
        <dbReference type="SAM" id="MobiDB-lite"/>
    </source>
</evidence>
<name>A0A9Q4L0N9_9EURY</name>
<dbReference type="Pfam" id="PF00266">
    <property type="entry name" value="Aminotran_5"/>
    <property type="match status" value="1"/>
</dbReference>
<evidence type="ECO:0000256" key="6">
    <source>
        <dbReference type="ARBA" id="ARBA00023004"/>
    </source>
</evidence>
<evidence type="ECO:0000256" key="5">
    <source>
        <dbReference type="ARBA" id="ARBA00022898"/>
    </source>
</evidence>
<keyword evidence="4" id="KW-0479">Metal-binding</keyword>
<evidence type="ECO:0000256" key="1">
    <source>
        <dbReference type="ARBA" id="ARBA00001933"/>
    </source>
</evidence>
<reference evidence="11" key="1">
    <citation type="submission" date="2022-06" db="EMBL/GenBank/DDBJ databases">
        <title>Natrinema sp. a new haloarchaeum isolate from saline soil.</title>
        <authorList>
            <person name="Strakova D."/>
            <person name="Galisteo C."/>
            <person name="Sanchez-Porro C."/>
            <person name="Ventosa A."/>
        </authorList>
    </citation>
    <scope>NUCLEOTIDE SEQUENCE</scope>
    <source>
        <strain evidence="11">S1CR25-10</strain>
    </source>
</reference>
<dbReference type="InterPro" id="IPR000192">
    <property type="entry name" value="Aminotrans_V_dom"/>
</dbReference>
<feature type="compositionally biased region" description="Basic and acidic residues" evidence="9">
    <location>
        <begin position="252"/>
        <end position="261"/>
    </location>
</feature>
<dbReference type="Proteomes" id="UP001154061">
    <property type="component" value="Unassembled WGS sequence"/>
</dbReference>
<protein>
    <recommendedName>
        <fullName evidence="3">cysteine desulfurase</fullName>
        <ecNumber evidence="3">2.8.1.7</ecNumber>
    </recommendedName>
</protein>
<dbReference type="GO" id="GO:0051536">
    <property type="term" value="F:iron-sulfur cluster binding"/>
    <property type="evidence" value="ECO:0007669"/>
    <property type="project" value="UniProtKB-KW"/>
</dbReference>
<dbReference type="EC" id="2.8.1.7" evidence="3"/>
<dbReference type="Gene3D" id="3.40.640.10">
    <property type="entry name" value="Type I PLP-dependent aspartate aminotransferase-like (Major domain)"/>
    <property type="match status" value="1"/>
</dbReference>
<dbReference type="PROSITE" id="PS00595">
    <property type="entry name" value="AA_TRANSFER_CLASS_5"/>
    <property type="match status" value="1"/>
</dbReference>
<comment type="similarity">
    <text evidence="2">Belongs to the class-V pyridoxal-phosphate-dependent aminotransferase family. NifS/IscS subfamily.</text>
</comment>
<sequence length="261" mass="27462">MIYLDHAATTEPREEVIAAMQPSLEDHYRNPSAVYATTEADAVHNARTAVADLLGTSARNIVFTGGGSKADNLALKGAVDAADGQHVVITTIEHSAVVETANWLEEHGIDVTRVAPGRDGRVDPVDVAHAIQPDTAIVSVMHANNETGVIQPLKAIGEITDERDVLFHSDTVQSAGKIPIDIDELGLDLASLSAHKFYGPKGVGALYVRDGIELEPIIHGGGQERGFRSGTENVPGIVGMGKAAELAGGPGRTERTSSRTP</sequence>
<dbReference type="AlphaFoldDB" id="A0A9Q4L0N9"/>
<evidence type="ECO:0000256" key="2">
    <source>
        <dbReference type="ARBA" id="ARBA00006490"/>
    </source>
</evidence>
<keyword evidence="6" id="KW-0408">Iron</keyword>
<dbReference type="RefSeq" id="WP_277520155.1">
    <property type="nucleotide sequence ID" value="NZ_JAMQOT010000001.1"/>
</dbReference>
<evidence type="ECO:0000313" key="11">
    <source>
        <dbReference type="EMBL" id="MDF9744673.1"/>
    </source>
</evidence>
<dbReference type="SUPFAM" id="SSF53383">
    <property type="entry name" value="PLP-dependent transferases"/>
    <property type="match status" value="1"/>
</dbReference>
<proteinExistence type="inferred from homology"/>
<dbReference type="GO" id="GO:0046872">
    <property type="term" value="F:metal ion binding"/>
    <property type="evidence" value="ECO:0007669"/>
    <property type="project" value="UniProtKB-KW"/>
</dbReference>
<evidence type="ECO:0000256" key="4">
    <source>
        <dbReference type="ARBA" id="ARBA00022723"/>
    </source>
</evidence>
<organism evidence="11 12">
    <name type="scientific">Natrinema salsiterrestre</name>
    <dbReference type="NCBI Taxonomy" id="2950540"/>
    <lineage>
        <taxon>Archaea</taxon>
        <taxon>Methanobacteriati</taxon>
        <taxon>Methanobacteriota</taxon>
        <taxon>Stenosarchaea group</taxon>
        <taxon>Halobacteria</taxon>
        <taxon>Halobacteriales</taxon>
        <taxon>Natrialbaceae</taxon>
        <taxon>Natrinema</taxon>
    </lineage>
</organism>
<evidence type="ECO:0000256" key="8">
    <source>
        <dbReference type="RuleBase" id="RU004504"/>
    </source>
</evidence>
<dbReference type="PANTHER" id="PTHR11601">
    <property type="entry name" value="CYSTEINE DESULFURYLASE FAMILY MEMBER"/>
    <property type="match status" value="1"/>
</dbReference>
<dbReference type="FunFam" id="3.40.640.10:FF:000084">
    <property type="entry name" value="IscS-like cysteine desulfurase"/>
    <property type="match status" value="1"/>
</dbReference>
<comment type="caution">
    <text evidence="11">The sequence shown here is derived from an EMBL/GenBank/DDBJ whole genome shotgun (WGS) entry which is preliminary data.</text>
</comment>
<dbReference type="GO" id="GO:0031071">
    <property type="term" value="F:cysteine desulfurase activity"/>
    <property type="evidence" value="ECO:0007669"/>
    <property type="project" value="UniProtKB-EC"/>
</dbReference>
<accession>A0A9Q4L0N9</accession>
<dbReference type="EMBL" id="JAMQOT010000001">
    <property type="protein sequence ID" value="MDF9744673.1"/>
    <property type="molecule type" value="Genomic_DNA"/>
</dbReference>
<evidence type="ECO:0000256" key="3">
    <source>
        <dbReference type="ARBA" id="ARBA00012239"/>
    </source>
</evidence>
<dbReference type="InterPro" id="IPR015424">
    <property type="entry name" value="PyrdxlP-dep_Trfase"/>
</dbReference>
<comment type="cofactor">
    <cofactor evidence="1 8">
        <name>pyridoxal 5'-phosphate</name>
        <dbReference type="ChEBI" id="CHEBI:597326"/>
    </cofactor>
</comment>
<dbReference type="Gene3D" id="3.90.1150.10">
    <property type="entry name" value="Aspartate Aminotransferase, domain 1"/>
    <property type="match status" value="1"/>
</dbReference>
<evidence type="ECO:0000313" key="12">
    <source>
        <dbReference type="Proteomes" id="UP001154061"/>
    </source>
</evidence>
<dbReference type="InterPro" id="IPR015421">
    <property type="entry name" value="PyrdxlP-dep_Trfase_major"/>
</dbReference>
<feature type="region of interest" description="Disordered" evidence="9">
    <location>
        <begin position="242"/>
        <end position="261"/>
    </location>
</feature>
<evidence type="ECO:0000256" key="7">
    <source>
        <dbReference type="ARBA" id="ARBA00023014"/>
    </source>
</evidence>
<dbReference type="InterPro" id="IPR015422">
    <property type="entry name" value="PyrdxlP-dep_Trfase_small"/>
</dbReference>
<dbReference type="InterPro" id="IPR020578">
    <property type="entry name" value="Aminotrans_V_PyrdxlP_BS"/>
</dbReference>
<keyword evidence="7" id="KW-0411">Iron-sulfur</keyword>
<keyword evidence="5" id="KW-0663">Pyridoxal phosphate</keyword>
<evidence type="ECO:0000259" key="10">
    <source>
        <dbReference type="Pfam" id="PF00266"/>
    </source>
</evidence>
<dbReference type="PANTHER" id="PTHR11601:SF34">
    <property type="entry name" value="CYSTEINE DESULFURASE"/>
    <property type="match status" value="1"/>
</dbReference>
<keyword evidence="12" id="KW-1185">Reference proteome</keyword>
<gene>
    <name evidence="11" type="ORF">NDI89_03655</name>
</gene>
<feature type="domain" description="Aminotransferase class V" evidence="10">
    <location>
        <begin position="2"/>
        <end position="247"/>
    </location>
</feature>